<evidence type="ECO:0000256" key="3">
    <source>
        <dbReference type="ARBA" id="ARBA00023163"/>
    </source>
</evidence>
<accession>A0A2S2CPS0</accession>
<dbReference type="Pfam" id="PF12833">
    <property type="entry name" value="HTH_18"/>
    <property type="match status" value="1"/>
</dbReference>
<dbReference type="InterPro" id="IPR018060">
    <property type="entry name" value="HTH_AraC"/>
</dbReference>
<dbReference type="InterPro" id="IPR009057">
    <property type="entry name" value="Homeodomain-like_sf"/>
</dbReference>
<dbReference type="RefSeq" id="WP_109326704.1">
    <property type="nucleotide sequence ID" value="NZ_CP029353.1"/>
</dbReference>
<dbReference type="KEGG" id="azz:DEW08_09980"/>
<dbReference type="Proteomes" id="UP000245629">
    <property type="component" value="Chromosome 2"/>
</dbReference>
<dbReference type="PANTHER" id="PTHR46796">
    <property type="entry name" value="HTH-TYPE TRANSCRIPTIONAL ACTIVATOR RHAS-RELATED"/>
    <property type="match status" value="1"/>
</dbReference>
<evidence type="ECO:0000313" key="6">
    <source>
        <dbReference type="Proteomes" id="UP000245629"/>
    </source>
</evidence>
<gene>
    <name evidence="5" type="ORF">DEW08_09980</name>
</gene>
<dbReference type="PROSITE" id="PS00041">
    <property type="entry name" value="HTH_ARAC_FAMILY_1"/>
    <property type="match status" value="1"/>
</dbReference>
<protein>
    <submittedName>
        <fullName evidence="5">AraC family transcriptional regulator</fullName>
    </submittedName>
</protein>
<keyword evidence="6" id="KW-1185">Reference proteome</keyword>
<proteinExistence type="predicted"/>
<dbReference type="GO" id="GO:0003700">
    <property type="term" value="F:DNA-binding transcription factor activity"/>
    <property type="evidence" value="ECO:0007669"/>
    <property type="project" value="InterPro"/>
</dbReference>
<evidence type="ECO:0000313" key="5">
    <source>
        <dbReference type="EMBL" id="AWK86523.1"/>
    </source>
</evidence>
<name>A0A2S2CPS0_9PROT</name>
<sequence length="293" mass="31477">MQSFDGYTIHDVLSRAGVPLRSGAALGDGVAVALWERDETADTRYEAPNHHTLSLYLDGGTGIARRDGRRVLRGGGPGSLCVMPQGVTTDWDVSGPVRMLHLYVPRKAFERAVVEGLDADPAAVTLRDDTYVQDALVEGMIRGALLPLRWEEPADRVAASHAARMLVACLATRFTNRAAPAAFARGGLAPAAVRRVREFVETRLESPLTIDDLAAVAGLSPYHFARAFKRATGEAPHGYVLGRRVERAKAMIAAGRPLAEVAAATGFSSQSHLTARFRERVGVTPLAYAKALL</sequence>
<reference evidence="6" key="1">
    <citation type="submission" date="2018-05" db="EMBL/GenBank/DDBJ databases">
        <title>Azospirillum thermophila sp. nov., a novel isolated from hot spring.</title>
        <authorList>
            <person name="Zhao Z."/>
        </authorList>
    </citation>
    <scope>NUCLEOTIDE SEQUENCE [LARGE SCALE GENOMIC DNA]</scope>
    <source>
        <strain evidence="6">CFH 70021</strain>
    </source>
</reference>
<dbReference type="GO" id="GO:0043565">
    <property type="term" value="F:sequence-specific DNA binding"/>
    <property type="evidence" value="ECO:0007669"/>
    <property type="project" value="InterPro"/>
</dbReference>
<dbReference type="OrthoDB" id="9806208at2"/>
<organism evidence="5 6">
    <name type="scientific">Azospirillum thermophilum</name>
    <dbReference type="NCBI Taxonomy" id="2202148"/>
    <lineage>
        <taxon>Bacteria</taxon>
        <taxon>Pseudomonadati</taxon>
        <taxon>Pseudomonadota</taxon>
        <taxon>Alphaproteobacteria</taxon>
        <taxon>Rhodospirillales</taxon>
        <taxon>Azospirillaceae</taxon>
        <taxon>Azospirillum</taxon>
    </lineage>
</organism>
<keyword evidence="3" id="KW-0804">Transcription</keyword>
<dbReference type="AlphaFoldDB" id="A0A2S2CPS0"/>
<keyword evidence="2" id="KW-0238">DNA-binding</keyword>
<dbReference type="EMBL" id="CP029353">
    <property type="protein sequence ID" value="AWK86523.1"/>
    <property type="molecule type" value="Genomic_DNA"/>
</dbReference>
<dbReference type="Gene3D" id="1.10.10.60">
    <property type="entry name" value="Homeodomain-like"/>
    <property type="match status" value="1"/>
</dbReference>
<keyword evidence="1" id="KW-0805">Transcription regulation</keyword>
<evidence type="ECO:0000256" key="2">
    <source>
        <dbReference type="ARBA" id="ARBA00023125"/>
    </source>
</evidence>
<dbReference type="PROSITE" id="PS01124">
    <property type="entry name" value="HTH_ARAC_FAMILY_2"/>
    <property type="match status" value="1"/>
</dbReference>
<evidence type="ECO:0000256" key="1">
    <source>
        <dbReference type="ARBA" id="ARBA00023015"/>
    </source>
</evidence>
<dbReference type="PANTHER" id="PTHR46796:SF6">
    <property type="entry name" value="ARAC SUBFAMILY"/>
    <property type="match status" value="1"/>
</dbReference>
<dbReference type="InterPro" id="IPR050204">
    <property type="entry name" value="AraC_XylS_family_regulators"/>
</dbReference>
<feature type="domain" description="HTH araC/xylS-type" evidence="4">
    <location>
        <begin position="194"/>
        <end position="291"/>
    </location>
</feature>
<dbReference type="SUPFAM" id="SSF46689">
    <property type="entry name" value="Homeodomain-like"/>
    <property type="match status" value="2"/>
</dbReference>
<evidence type="ECO:0000259" key="4">
    <source>
        <dbReference type="PROSITE" id="PS01124"/>
    </source>
</evidence>
<dbReference type="SMART" id="SM00342">
    <property type="entry name" value="HTH_ARAC"/>
    <property type="match status" value="1"/>
</dbReference>
<dbReference type="InterPro" id="IPR018062">
    <property type="entry name" value="HTH_AraC-typ_CS"/>
</dbReference>